<reference evidence="2" key="1">
    <citation type="journal article" date="2020" name="Stud. Mycol.">
        <title>101 Dothideomycetes genomes: a test case for predicting lifestyles and emergence of pathogens.</title>
        <authorList>
            <person name="Haridas S."/>
            <person name="Albert R."/>
            <person name="Binder M."/>
            <person name="Bloem J."/>
            <person name="Labutti K."/>
            <person name="Salamov A."/>
            <person name="Andreopoulos B."/>
            <person name="Baker S."/>
            <person name="Barry K."/>
            <person name="Bills G."/>
            <person name="Bluhm B."/>
            <person name="Cannon C."/>
            <person name="Castanera R."/>
            <person name="Culley D."/>
            <person name="Daum C."/>
            <person name="Ezra D."/>
            <person name="Gonzalez J."/>
            <person name="Henrissat B."/>
            <person name="Kuo A."/>
            <person name="Liang C."/>
            <person name="Lipzen A."/>
            <person name="Lutzoni F."/>
            <person name="Magnuson J."/>
            <person name="Mondo S."/>
            <person name="Nolan M."/>
            <person name="Ohm R."/>
            <person name="Pangilinan J."/>
            <person name="Park H.-J."/>
            <person name="Ramirez L."/>
            <person name="Alfaro M."/>
            <person name="Sun H."/>
            <person name="Tritt A."/>
            <person name="Yoshinaga Y."/>
            <person name="Zwiers L.-H."/>
            <person name="Turgeon B."/>
            <person name="Goodwin S."/>
            <person name="Spatafora J."/>
            <person name="Crous P."/>
            <person name="Grigoriev I."/>
        </authorList>
    </citation>
    <scope>NUCLEOTIDE SEQUENCE</scope>
    <source>
        <strain evidence="2">CBS 122681</strain>
    </source>
</reference>
<feature type="non-terminal residue" evidence="2">
    <location>
        <position position="1"/>
    </location>
</feature>
<accession>A0A6A6SN09</accession>
<feature type="transmembrane region" description="Helical" evidence="1">
    <location>
        <begin position="83"/>
        <end position="103"/>
    </location>
</feature>
<organism evidence="2 3">
    <name type="scientific">Lophiostoma macrostomum CBS 122681</name>
    <dbReference type="NCBI Taxonomy" id="1314788"/>
    <lineage>
        <taxon>Eukaryota</taxon>
        <taxon>Fungi</taxon>
        <taxon>Dikarya</taxon>
        <taxon>Ascomycota</taxon>
        <taxon>Pezizomycotina</taxon>
        <taxon>Dothideomycetes</taxon>
        <taxon>Pleosporomycetidae</taxon>
        <taxon>Pleosporales</taxon>
        <taxon>Lophiostomataceae</taxon>
        <taxon>Lophiostoma</taxon>
    </lineage>
</organism>
<feature type="transmembrane region" description="Helical" evidence="1">
    <location>
        <begin position="135"/>
        <end position="157"/>
    </location>
</feature>
<name>A0A6A6SN09_9PLEO</name>
<keyword evidence="1" id="KW-1133">Transmembrane helix</keyword>
<feature type="transmembrane region" description="Helical" evidence="1">
    <location>
        <begin position="52"/>
        <end position="76"/>
    </location>
</feature>
<evidence type="ECO:0000313" key="2">
    <source>
        <dbReference type="EMBL" id="KAF2649089.1"/>
    </source>
</evidence>
<evidence type="ECO:0008006" key="4">
    <source>
        <dbReference type="Google" id="ProtNLM"/>
    </source>
</evidence>
<dbReference type="OrthoDB" id="5344006at2759"/>
<feature type="transmembrane region" description="Helical" evidence="1">
    <location>
        <begin position="20"/>
        <end position="40"/>
    </location>
</feature>
<protein>
    <recommendedName>
        <fullName evidence="4">MARVEL domain-containing protein</fullName>
    </recommendedName>
</protein>
<evidence type="ECO:0000256" key="1">
    <source>
        <dbReference type="SAM" id="Phobius"/>
    </source>
</evidence>
<dbReference type="EMBL" id="MU004507">
    <property type="protein sequence ID" value="KAF2649089.1"/>
    <property type="molecule type" value="Genomic_DNA"/>
</dbReference>
<keyword evidence="3" id="KW-1185">Reference proteome</keyword>
<dbReference type="Proteomes" id="UP000799324">
    <property type="component" value="Unassembled WGS sequence"/>
</dbReference>
<gene>
    <name evidence="2" type="ORF">K491DRAFT_611500</name>
</gene>
<evidence type="ECO:0000313" key="3">
    <source>
        <dbReference type="Proteomes" id="UP000799324"/>
    </source>
</evidence>
<sequence>LARTMARVKPSQYPAVPFHVLRGVQLVSSVIVVGVMAWFIGELRDAGYGVPWTFILLLSTALLTLLTLTTTLTLHILHGLSPLLNTALNAALLVLWVLAFAMLTRFSARPVLSQSCSTKVWDADTGVLVCRLYKAVFSFALLGVVGTAAALGLDAWVQKRGAARGRFDRGNGSGNQGMRDGFAYSDQPQAEGVRGVEERNPNPMVRERMGGMKSRGQGYAPVEGQMLYDEHTGYGDAADAVGRRSAEGRI</sequence>
<dbReference type="AlphaFoldDB" id="A0A6A6SN09"/>
<keyword evidence="1" id="KW-0812">Transmembrane</keyword>
<proteinExistence type="predicted"/>
<keyword evidence="1" id="KW-0472">Membrane</keyword>